<keyword evidence="2" id="KW-0233">DNA recombination</keyword>
<dbReference type="SUPFAM" id="SSF53041">
    <property type="entry name" value="Resolvase-like"/>
    <property type="match status" value="1"/>
</dbReference>
<dbReference type="RefSeq" id="WP_149309744.1">
    <property type="nucleotide sequence ID" value="NZ_SRSD01000012.1"/>
</dbReference>
<dbReference type="PANTHER" id="PTHR30461">
    <property type="entry name" value="DNA-INVERTASE FROM LAMBDOID PROPHAGE"/>
    <property type="match status" value="1"/>
</dbReference>
<dbReference type="Proteomes" id="UP000324298">
    <property type="component" value="Unassembled WGS sequence"/>
</dbReference>
<dbReference type="GO" id="GO:0000150">
    <property type="term" value="F:DNA strand exchange activity"/>
    <property type="evidence" value="ECO:0007669"/>
    <property type="project" value="InterPro"/>
</dbReference>
<evidence type="ECO:0000313" key="6">
    <source>
        <dbReference type="EMBL" id="KAA0888134.1"/>
    </source>
</evidence>
<evidence type="ECO:0000259" key="4">
    <source>
        <dbReference type="PROSITE" id="PS51736"/>
    </source>
</evidence>
<gene>
    <name evidence="6" type="ORF">ET418_17205</name>
</gene>
<organism evidence="6 7">
    <name type="scientific">Oryzomonas rubra</name>
    <dbReference type="NCBI Taxonomy" id="2509454"/>
    <lineage>
        <taxon>Bacteria</taxon>
        <taxon>Pseudomonadati</taxon>
        <taxon>Thermodesulfobacteriota</taxon>
        <taxon>Desulfuromonadia</taxon>
        <taxon>Geobacterales</taxon>
        <taxon>Geobacteraceae</taxon>
        <taxon>Oryzomonas</taxon>
    </lineage>
</organism>
<dbReference type="SMART" id="SM00857">
    <property type="entry name" value="Resolvase"/>
    <property type="match status" value="1"/>
</dbReference>
<dbReference type="Pfam" id="PF07508">
    <property type="entry name" value="Recombinase"/>
    <property type="match status" value="1"/>
</dbReference>
<accession>A0A5A9X5S8</accession>
<dbReference type="PANTHER" id="PTHR30461:SF2">
    <property type="entry name" value="SERINE RECOMBINASE PINE-RELATED"/>
    <property type="match status" value="1"/>
</dbReference>
<dbReference type="PROSITE" id="PS51737">
    <property type="entry name" value="RECOMBINASE_DNA_BIND"/>
    <property type="match status" value="1"/>
</dbReference>
<evidence type="ECO:0000256" key="1">
    <source>
        <dbReference type="ARBA" id="ARBA00023125"/>
    </source>
</evidence>
<dbReference type="OrthoDB" id="9791494at2"/>
<evidence type="ECO:0000256" key="2">
    <source>
        <dbReference type="ARBA" id="ARBA00023172"/>
    </source>
</evidence>
<dbReference type="Gene3D" id="3.40.50.1390">
    <property type="entry name" value="Resolvase, N-terminal catalytic domain"/>
    <property type="match status" value="1"/>
</dbReference>
<dbReference type="Gene3D" id="3.90.1750.20">
    <property type="entry name" value="Putative Large Serine Recombinase, Chain B, Domain 2"/>
    <property type="match status" value="1"/>
</dbReference>
<evidence type="ECO:0000259" key="5">
    <source>
        <dbReference type="PROSITE" id="PS51737"/>
    </source>
</evidence>
<dbReference type="AlphaFoldDB" id="A0A5A9X5S8"/>
<dbReference type="InterPro" id="IPR006119">
    <property type="entry name" value="Resolv_N"/>
</dbReference>
<dbReference type="GO" id="GO:0003677">
    <property type="term" value="F:DNA binding"/>
    <property type="evidence" value="ECO:0007669"/>
    <property type="project" value="UniProtKB-KW"/>
</dbReference>
<keyword evidence="1" id="KW-0238">DNA-binding</keyword>
<keyword evidence="7" id="KW-1185">Reference proteome</keyword>
<proteinExistence type="predicted"/>
<dbReference type="EMBL" id="SRSD01000012">
    <property type="protein sequence ID" value="KAA0888134.1"/>
    <property type="molecule type" value="Genomic_DNA"/>
</dbReference>
<evidence type="ECO:0000256" key="3">
    <source>
        <dbReference type="SAM" id="Coils"/>
    </source>
</evidence>
<protein>
    <submittedName>
        <fullName evidence="6">Recombinase family protein</fullName>
    </submittedName>
</protein>
<evidence type="ECO:0000313" key="7">
    <source>
        <dbReference type="Proteomes" id="UP000324298"/>
    </source>
</evidence>
<keyword evidence="3" id="KW-0175">Coiled coil</keyword>
<dbReference type="InterPro" id="IPR038109">
    <property type="entry name" value="DNA_bind_recomb_sf"/>
</dbReference>
<dbReference type="CDD" id="cd00338">
    <property type="entry name" value="Ser_Recombinase"/>
    <property type="match status" value="1"/>
</dbReference>
<feature type="domain" description="Resolvase/invertase-type recombinase catalytic" evidence="4">
    <location>
        <begin position="4"/>
        <end position="163"/>
    </location>
</feature>
<reference evidence="6 7" key="1">
    <citation type="submission" date="2019-04" db="EMBL/GenBank/DDBJ databases">
        <title>Geobacter ruber sp. nov., ferric-reducing bacteria isolated from paddy soil.</title>
        <authorList>
            <person name="Xu Z."/>
            <person name="Masuda Y."/>
            <person name="Itoh H."/>
            <person name="Senoo K."/>
        </authorList>
    </citation>
    <scope>NUCLEOTIDE SEQUENCE [LARGE SCALE GENOMIC DNA]</scope>
    <source>
        <strain evidence="6 7">Red88</strain>
    </source>
</reference>
<dbReference type="PROSITE" id="PS51736">
    <property type="entry name" value="RECOMBINASES_3"/>
    <property type="match status" value="1"/>
</dbReference>
<feature type="coiled-coil region" evidence="3">
    <location>
        <begin position="371"/>
        <end position="405"/>
    </location>
</feature>
<comment type="caution">
    <text evidence="6">The sequence shown here is derived from an EMBL/GenBank/DDBJ whole genome shotgun (WGS) entry which is preliminary data.</text>
</comment>
<dbReference type="InterPro" id="IPR036162">
    <property type="entry name" value="Resolvase-like_N_sf"/>
</dbReference>
<dbReference type="Pfam" id="PF00239">
    <property type="entry name" value="Resolvase"/>
    <property type="match status" value="1"/>
</dbReference>
<dbReference type="InterPro" id="IPR050639">
    <property type="entry name" value="SSR_resolvase"/>
</dbReference>
<sequence>MKQRAYSYVRFSRARQADGDSLRRQMRLAVEYAERHGLELDNSLTFQDLGLSAYHGANVTDGRLGDFRKAVENGMVPAGSFLLVENLDRVSRQSARRAVRTLEDICELGVTVVTLLDGKVYTAESLDGFDFIFSVLLFMRAHDESELKSIRSKCAWQGKRERIRDKPLTAKCPSWLRLIDGKFEVIPERAAIVRRIFDEFLSGHGKTAILQRLNREGVPVISRASLWNMSYIASILSNGTAAGIMTPHIYEQVGTKIYRVPLAPIKGYYPAVIPQKRYDRVQQILSVTKQGRRPYTKCQNILARTAKCSICGATMARIKSRPPKLPYLICLNATNGMDCKGTKISSQRLASVFLNVLHESLFNFPDKNELATSVAQRLLDERRKLKKLKAEQASILREIEAVANSDDTLSGILTRRLLKRGQEIKTIEQEIYRLVIEHKETSPNMVDVIRKEFIAEMNGELPRPEQLNLLIRALFSRVELHIEATQNVRFVARYKAGPVLECHYDDSSYQWRYLE</sequence>
<feature type="domain" description="Recombinase" evidence="5">
    <location>
        <begin position="173"/>
        <end position="291"/>
    </location>
</feature>
<dbReference type="InterPro" id="IPR011109">
    <property type="entry name" value="DNA_bind_recombinase_dom"/>
</dbReference>
<name>A0A5A9X5S8_9BACT</name>